<evidence type="ECO:0000256" key="2">
    <source>
        <dbReference type="PIRSR" id="PIRSR000097-1"/>
    </source>
</evidence>
<comment type="caution">
    <text evidence="6">The sequence shown here is derived from an EMBL/GenBank/DDBJ whole genome shotgun (WGS) entry which is preliminary data.</text>
</comment>
<proteinExistence type="predicted"/>
<feature type="active site" description="Proton donor" evidence="2">
    <location>
        <position position="51"/>
    </location>
</feature>
<feature type="domain" description="NADP-dependent oxidoreductase" evidence="5">
    <location>
        <begin position="18"/>
        <end position="287"/>
    </location>
</feature>
<accession>A0AA38RGY0</accession>
<dbReference type="EMBL" id="JANBVO010000026">
    <property type="protein sequence ID" value="KAJ9139457.1"/>
    <property type="molecule type" value="Genomic_DNA"/>
</dbReference>
<feature type="binding site" evidence="3">
    <location>
        <position position="109"/>
    </location>
    <ligand>
        <name>substrate</name>
    </ligand>
</feature>
<dbReference type="InterPro" id="IPR036812">
    <property type="entry name" value="NAD(P)_OxRdtase_dom_sf"/>
</dbReference>
<dbReference type="SUPFAM" id="SSF51430">
    <property type="entry name" value="NAD(P)-linked oxidoreductase"/>
    <property type="match status" value="1"/>
</dbReference>
<evidence type="ECO:0000313" key="6">
    <source>
        <dbReference type="EMBL" id="KAJ9139457.1"/>
    </source>
</evidence>
<evidence type="ECO:0000256" key="4">
    <source>
        <dbReference type="PIRSR" id="PIRSR000097-3"/>
    </source>
</evidence>
<feature type="site" description="Lowers pKa of active site Tyr" evidence="4">
    <location>
        <position position="76"/>
    </location>
</feature>
<dbReference type="PROSITE" id="PS00062">
    <property type="entry name" value="ALDOKETO_REDUCTASE_2"/>
    <property type="match status" value="1"/>
</dbReference>
<dbReference type="GO" id="GO:0016616">
    <property type="term" value="F:oxidoreductase activity, acting on the CH-OH group of donors, NAD or NADP as acceptor"/>
    <property type="evidence" value="ECO:0007669"/>
    <property type="project" value="UniProtKB-ARBA"/>
</dbReference>
<keyword evidence="1" id="KW-0560">Oxidoreductase</keyword>
<evidence type="ECO:0000313" key="7">
    <source>
        <dbReference type="Proteomes" id="UP001174694"/>
    </source>
</evidence>
<dbReference type="InterPro" id="IPR018170">
    <property type="entry name" value="Aldo/ket_reductase_CS"/>
</dbReference>
<evidence type="ECO:0000256" key="3">
    <source>
        <dbReference type="PIRSR" id="PIRSR000097-2"/>
    </source>
</evidence>
<dbReference type="PROSITE" id="PS00798">
    <property type="entry name" value="ALDOKETO_REDUCTASE_1"/>
    <property type="match status" value="1"/>
</dbReference>
<dbReference type="PIRSF" id="PIRSF000097">
    <property type="entry name" value="AKR"/>
    <property type="match status" value="1"/>
</dbReference>
<dbReference type="InterPro" id="IPR020471">
    <property type="entry name" value="AKR"/>
</dbReference>
<name>A0AA38RGY0_9PEZI</name>
<dbReference type="PANTHER" id="PTHR11732">
    <property type="entry name" value="ALDO/KETO REDUCTASE"/>
    <property type="match status" value="1"/>
</dbReference>
<evidence type="ECO:0000256" key="1">
    <source>
        <dbReference type="ARBA" id="ARBA00023002"/>
    </source>
</evidence>
<dbReference type="CDD" id="cd19071">
    <property type="entry name" value="AKR_AKR1-5-like"/>
    <property type="match status" value="1"/>
</dbReference>
<keyword evidence="7" id="KW-1185">Reference proteome</keyword>
<dbReference type="FunFam" id="3.20.20.100:FF:000002">
    <property type="entry name" value="2,5-diketo-D-gluconic acid reductase A"/>
    <property type="match status" value="1"/>
</dbReference>
<dbReference type="Proteomes" id="UP001174694">
    <property type="component" value="Unassembled WGS sequence"/>
</dbReference>
<reference evidence="6" key="1">
    <citation type="submission" date="2022-07" db="EMBL/GenBank/DDBJ databases">
        <title>Fungi with potential for degradation of polypropylene.</title>
        <authorList>
            <person name="Gostincar C."/>
        </authorList>
    </citation>
    <scope>NUCLEOTIDE SEQUENCE</scope>
    <source>
        <strain evidence="6">EXF-13308</strain>
    </source>
</reference>
<dbReference type="AlphaFoldDB" id="A0AA38RGY0"/>
<protein>
    <submittedName>
        <fullName evidence="6">Alcohol dehydrogenase</fullName>
    </submittedName>
</protein>
<gene>
    <name evidence="6" type="ORF">NKR23_g7867</name>
</gene>
<dbReference type="Pfam" id="PF00248">
    <property type="entry name" value="Aldo_ket_red"/>
    <property type="match status" value="1"/>
</dbReference>
<evidence type="ECO:0000259" key="5">
    <source>
        <dbReference type="Pfam" id="PF00248"/>
    </source>
</evidence>
<organism evidence="6 7">
    <name type="scientific">Pleurostoma richardsiae</name>
    <dbReference type="NCBI Taxonomy" id="41990"/>
    <lineage>
        <taxon>Eukaryota</taxon>
        <taxon>Fungi</taxon>
        <taxon>Dikarya</taxon>
        <taxon>Ascomycota</taxon>
        <taxon>Pezizomycotina</taxon>
        <taxon>Sordariomycetes</taxon>
        <taxon>Sordariomycetidae</taxon>
        <taxon>Calosphaeriales</taxon>
        <taxon>Pleurostomataceae</taxon>
        <taxon>Pleurostoma</taxon>
    </lineage>
</organism>
<dbReference type="InterPro" id="IPR023210">
    <property type="entry name" value="NADP_OxRdtase_dom"/>
</dbReference>
<sequence length="327" mass="36831">MPLPATFTMNNGLTIPTVGLGTWQSKPSEVKKAVEAALGVGYRHIDAAACYDNEKEVGDGIKASGVNRKDIFLTSKLWNTHHRAEDVERQLDASLVDLQTGYVDLYLIHWPVAFRRVDETERFPINKETFLLDIIDVPLTATWTAMEALVKKGKAKSIGVSNFSIQNLERVWDADEIKPVVNQVELHPYFQQQELQDWCKQKNILLEAYSPLGNNIYSLPKGVDDPEVASLALKLGKTPAQVILSWVLQRGIVFLTKSVTPSRIEQNLQVSELPTLEFERMGSLDRKIRYNFPVRYGVDIFGDATSGVMEKAVEEFRTKQKQLRGVA</sequence>
<dbReference type="PRINTS" id="PR00069">
    <property type="entry name" value="ALDKETRDTASE"/>
</dbReference>
<dbReference type="Gene3D" id="3.20.20.100">
    <property type="entry name" value="NADP-dependent oxidoreductase domain"/>
    <property type="match status" value="1"/>
</dbReference>